<proteinExistence type="predicted"/>
<dbReference type="Proteomes" id="UP001158576">
    <property type="component" value="Chromosome 1"/>
</dbReference>
<organism evidence="2 3">
    <name type="scientific">Oikopleura dioica</name>
    <name type="common">Tunicate</name>
    <dbReference type="NCBI Taxonomy" id="34765"/>
    <lineage>
        <taxon>Eukaryota</taxon>
        <taxon>Metazoa</taxon>
        <taxon>Chordata</taxon>
        <taxon>Tunicata</taxon>
        <taxon>Appendicularia</taxon>
        <taxon>Copelata</taxon>
        <taxon>Oikopleuridae</taxon>
        <taxon>Oikopleura</taxon>
    </lineage>
</organism>
<gene>
    <name evidence="2" type="ORF">OKIOD_LOCUS10133</name>
</gene>
<keyword evidence="3" id="KW-1185">Reference proteome</keyword>
<feature type="chain" id="PRO_5046726287" evidence="1">
    <location>
        <begin position="19"/>
        <end position="67"/>
    </location>
</feature>
<dbReference type="EMBL" id="OU015566">
    <property type="protein sequence ID" value="CAG5104592.1"/>
    <property type="molecule type" value="Genomic_DNA"/>
</dbReference>
<evidence type="ECO:0000256" key="1">
    <source>
        <dbReference type="SAM" id="SignalP"/>
    </source>
</evidence>
<keyword evidence="1" id="KW-0732">Signal</keyword>
<feature type="signal peptide" evidence="1">
    <location>
        <begin position="1"/>
        <end position="18"/>
    </location>
</feature>
<reference evidence="2 3" key="1">
    <citation type="submission" date="2021-04" db="EMBL/GenBank/DDBJ databases">
        <authorList>
            <person name="Bliznina A."/>
        </authorList>
    </citation>
    <scope>NUCLEOTIDE SEQUENCE [LARGE SCALE GENOMIC DNA]</scope>
</reference>
<evidence type="ECO:0000313" key="2">
    <source>
        <dbReference type="EMBL" id="CAG5104592.1"/>
    </source>
</evidence>
<name>A0ABN7SRY0_OIKDI</name>
<protein>
    <submittedName>
        <fullName evidence="2">Oidioi.mRNA.OKI2018_I69.chr1.g1368.t1.cds</fullName>
    </submittedName>
</protein>
<accession>A0ABN7SRY0</accession>
<sequence>MILRFAFLVFAVFGYWRSHKHGDSTDRDHFHSLLQRTREWYTFRMLVNDLIDEDEWGIINNNLLMRK</sequence>
<evidence type="ECO:0000313" key="3">
    <source>
        <dbReference type="Proteomes" id="UP001158576"/>
    </source>
</evidence>